<feature type="transmembrane region" description="Helical" evidence="17">
    <location>
        <begin position="51"/>
        <end position="72"/>
    </location>
</feature>
<feature type="compositionally biased region" description="Polar residues" evidence="16">
    <location>
        <begin position="557"/>
        <end position="566"/>
    </location>
</feature>
<evidence type="ECO:0000256" key="12">
    <source>
        <dbReference type="ARBA" id="ARBA00022833"/>
    </source>
</evidence>
<evidence type="ECO:0000256" key="7">
    <source>
        <dbReference type="ARBA" id="ARBA00022692"/>
    </source>
</evidence>
<keyword evidence="9 15" id="KW-0863">Zinc-finger</keyword>
<dbReference type="InterPro" id="IPR050731">
    <property type="entry name" value="HRD1_E3_ubiq-ligases"/>
</dbReference>
<evidence type="ECO:0000259" key="18">
    <source>
        <dbReference type="PROSITE" id="PS50089"/>
    </source>
</evidence>
<dbReference type="InterPro" id="IPR024766">
    <property type="entry name" value="Znf_RING_H2"/>
</dbReference>
<dbReference type="PANTHER" id="PTHR22763">
    <property type="entry name" value="RING ZINC FINGER PROTEIN"/>
    <property type="match status" value="1"/>
</dbReference>
<feature type="domain" description="RING-type" evidence="18">
    <location>
        <begin position="119"/>
        <end position="178"/>
    </location>
</feature>
<organism evidence="19 20">
    <name type="scientific">Marasmius tenuissimus</name>
    <dbReference type="NCBI Taxonomy" id="585030"/>
    <lineage>
        <taxon>Eukaryota</taxon>
        <taxon>Fungi</taxon>
        <taxon>Dikarya</taxon>
        <taxon>Basidiomycota</taxon>
        <taxon>Agaricomycotina</taxon>
        <taxon>Agaricomycetes</taxon>
        <taxon>Agaricomycetidae</taxon>
        <taxon>Agaricales</taxon>
        <taxon>Marasmiineae</taxon>
        <taxon>Marasmiaceae</taxon>
        <taxon>Marasmius</taxon>
    </lineage>
</organism>
<feature type="compositionally biased region" description="Polar residues" evidence="16">
    <location>
        <begin position="251"/>
        <end position="264"/>
    </location>
</feature>
<dbReference type="EC" id="2.3.2.27" evidence="5"/>
<dbReference type="SUPFAM" id="SSF57850">
    <property type="entry name" value="RING/U-box"/>
    <property type="match status" value="1"/>
</dbReference>
<feature type="compositionally biased region" description="Polar residues" evidence="16">
    <location>
        <begin position="356"/>
        <end position="366"/>
    </location>
</feature>
<keyword evidence="6 19" id="KW-0808">Transferase</keyword>
<feature type="compositionally biased region" description="Polar residues" evidence="16">
    <location>
        <begin position="473"/>
        <end position="485"/>
    </location>
</feature>
<feature type="compositionally biased region" description="Polar residues" evidence="16">
    <location>
        <begin position="312"/>
        <end position="337"/>
    </location>
</feature>
<comment type="similarity">
    <text evidence="4">Belongs to the HRD1 family.</text>
</comment>
<dbReference type="InterPro" id="IPR013083">
    <property type="entry name" value="Znf_RING/FYVE/PHD"/>
</dbReference>
<evidence type="ECO:0000256" key="5">
    <source>
        <dbReference type="ARBA" id="ARBA00012483"/>
    </source>
</evidence>
<evidence type="ECO:0000256" key="6">
    <source>
        <dbReference type="ARBA" id="ARBA00022679"/>
    </source>
</evidence>
<keyword evidence="13 17" id="KW-1133">Transmembrane helix</keyword>
<evidence type="ECO:0000256" key="11">
    <source>
        <dbReference type="ARBA" id="ARBA00022824"/>
    </source>
</evidence>
<evidence type="ECO:0000256" key="10">
    <source>
        <dbReference type="ARBA" id="ARBA00022786"/>
    </source>
</evidence>
<keyword evidence="14 17" id="KW-0472">Membrane</keyword>
<keyword evidence="7 17" id="KW-0812">Transmembrane</keyword>
<dbReference type="InterPro" id="IPR001841">
    <property type="entry name" value="Znf_RING"/>
</dbReference>
<feature type="region of interest" description="Disordered" evidence="16">
    <location>
        <begin position="185"/>
        <end position="264"/>
    </location>
</feature>
<dbReference type="GO" id="GO:0061630">
    <property type="term" value="F:ubiquitin protein ligase activity"/>
    <property type="evidence" value="ECO:0007669"/>
    <property type="project" value="UniProtKB-EC"/>
</dbReference>
<name>A0ABR3AFU9_9AGAR</name>
<feature type="compositionally biased region" description="Low complexity" evidence="16">
    <location>
        <begin position="187"/>
        <end position="213"/>
    </location>
</feature>
<comment type="catalytic activity">
    <reaction evidence="1">
        <text>S-ubiquitinyl-[E2 ubiquitin-conjugating enzyme]-L-cysteine + [acceptor protein]-L-lysine = [E2 ubiquitin-conjugating enzyme]-L-cysteine + N(6)-ubiquitinyl-[acceptor protein]-L-lysine.</text>
        <dbReference type="EC" id="2.3.2.27"/>
    </reaction>
</comment>
<evidence type="ECO:0000256" key="17">
    <source>
        <dbReference type="SAM" id="Phobius"/>
    </source>
</evidence>
<proteinExistence type="inferred from homology"/>
<dbReference type="InterPro" id="IPR057992">
    <property type="entry name" value="TPR_SYVN1_N"/>
</dbReference>
<dbReference type="CDD" id="cd16479">
    <property type="entry name" value="RING-H2_synoviolin"/>
    <property type="match status" value="1"/>
</dbReference>
<keyword evidence="11" id="KW-0256">Endoplasmic reticulum</keyword>
<comment type="pathway">
    <text evidence="3">Protein modification; protein ubiquitination.</text>
</comment>
<dbReference type="InterPro" id="IPR058051">
    <property type="entry name" value="Znf_RING_synoviolin"/>
</dbReference>
<dbReference type="Pfam" id="PF12678">
    <property type="entry name" value="zf-rbx1"/>
    <property type="match status" value="1"/>
</dbReference>
<keyword evidence="12" id="KW-0862">Zinc</keyword>
<evidence type="ECO:0000313" key="20">
    <source>
        <dbReference type="Proteomes" id="UP001437256"/>
    </source>
</evidence>
<evidence type="ECO:0000256" key="3">
    <source>
        <dbReference type="ARBA" id="ARBA00004906"/>
    </source>
</evidence>
<dbReference type="EMBL" id="JBBXMP010000001">
    <property type="protein sequence ID" value="KAL0072810.1"/>
    <property type="molecule type" value="Genomic_DNA"/>
</dbReference>
<sequence length="579" mass="62531">MASVSNTIAKYLLSAYELRRAGQRGGENAPPWENKSMWVFYIELTTDFLKLTTYLAFFSVIITFYGLPLNIIRDVYITARSLYTRLHALHRYQIATRNMDQRYPNATEEELATMSDRTCIICREEMVAPAQAGDAQQAPAPQSDGPNMTPKKLPCGHIFHFHCLRSWLERQQSCPTCRRTVLDNNNPPGQVPAGQAPAQGAQQQQQPNPFGGARAQNPNGVPRNDVGLLGRLLGNQNQPPAAPRRPAALPTQGNLGPPNVTNDATGRVVIQYNINYQVPLRQETPNEGQAPPQPHPQLRPVPPFLGFEGPGNTWQQWPTNNQGQNPAPDGQNPSANASGTSQSPSDSQPSSSPTGNGDSATTATDTRNPREEAAQAALRRFNSPNAPNETAGRTPAQGDSPAPTQTIPEPQRQPFDVPGLIPLYEFNLDTPRPTNEATSIPLSIREPASLPSGSHSQAPIREDLFGGLPASGTRVSSSAPLPSSLTDEQLSVLDKTTREAIDERLRVLERVSASVHHNIEDLLRMRSVLPLAPIATATGFNGPVGNATRVDGHGLTDATTSPTHATNEARDPQPSGSGA</sequence>
<evidence type="ECO:0000256" key="13">
    <source>
        <dbReference type="ARBA" id="ARBA00022989"/>
    </source>
</evidence>
<reference evidence="19 20" key="1">
    <citation type="submission" date="2024-05" db="EMBL/GenBank/DDBJ databases">
        <title>A draft genome resource for the thread blight pathogen Marasmius tenuissimus strain MS-2.</title>
        <authorList>
            <person name="Yulfo-Soto G.E."/>
            <person name="Baruah I.K."/>
            <person name="Amoako-Attah I."/>
            <person name="Bukari Y."/>
            <person name="Meinhardt L.W."/>
            <person name="Bailey B.A."/>
            <person name="Cohen S.P."/>
        </authorList>
    </citation>
    <scope>NUCLEOTIDE SEQUENCE [LARGE SCALE GENOMIC DNA]</scope>
    <source>
        <strain evidence="19 20">MS-2</strain>
    </source>
</reference>
<evidence type="ECO:0000256" key="16">
    <source>
        <dbReference type="SAM" id="MobiDB-lite"/>
    </source>
</evidence>
<comment type="caution">
    <text evidence="19">The sequence shown here is derived from an EMBL/GenBank/DDBJ whole genome shotgun (WGS) entry which is preliminary data.</text>
</comment>
<feature type="compositionally biased region" description="Low complexity" evidence="16">
    <location>
        <begin position="338"/>
        <end position="355"/>
    </location>
</feature>
<protein>
    <recommendedName>
        <fullName evidence="5">RING-type E3 ubiquitin transferase</fullName>
        <ecNumber evidence="5">2.3.2.27</ecNumber>
    </recommendedName>
</protein>
<evidence type="ECO:0000256" key="14">
    <source>
        <dbReference type="ARBA" id="ARBA00023136"/>
    </source>
</evidence>
<dbReference type="PROSITE" id="PS50089">
    <property type="entry name" value="ZF_RING_2"/>
    <property type="match status" value="1"/>
</dbReference>
<feature type="region of interest" description="Disordered" evidence="16">
    <location>
        <begin position="283"/>
        <end position="418"/>
    </location>
</feature>
<dbReference type="Pfam" id="PF25563">
    <property type="entry name" value="TPR_SYVN1_N"/>
    <property type="match status" value="1"/>
</dbReference>
<keyword evidence="10" id="KW-0833">Ubl conjugation pathway</keyword>
<gene>
    <name evidence="19" type="primary">HRD1</name>
    <name evidence="19" type="ORF">AAF712_000573</name>
</gene>
<dbReference type="Proteomes" id="UP001437256">
    <property type="component" value="Unassembled WGS sequence"/>
</dbReference>
<feature type="region of interest" description="Disordered" evidence="16">
    <location>
        <begin position="547"/>
        <end position="579"/>
    </location>
</feature>
<evidence type="ECO:0000256" key="1">
    <source>
        <dbReference type="ARBA" id="ARBA00000900"/>
    </source>
</evidence>
<keyword evidence="20" id="KW-1185">Reference proteome</keyword>
<accession>A0ABR3AFU9</accession>
<keyword evidence="8" id="KW-0479">Metal-binding</keyword>
<evidence type="ECO:0000256" key="2">
    <source>
        <dbReference type="ARBA" id="ARBA00004477"/>
    </source>
</evidence>
<evidence type="ECO:0000313" key="19">
    <source>
        <dbReference type="EMBL" id="KAL0072810.1"/>
    </source>
</evidence>
<evidence type="ECO:0000256" key="15">
    <source>
        <dbReference type="PROSITE-ProRule" id="PRU00175"/>
    </source>
</evidence>
<feature type="region of interest" description="Disordered" evidence="16">
    <location>
        <begin position="445"/>
        <end position="485"/>
    </location>
</feature>
<evidence type="ECO:0000256" key="9">
    <source>
        <dbReference type="ARBA" id="ARBA00022771"/>
    </source>
</evidence>
<dbReference type="Gene3D" id="3.30.40.10">
    <property type="entry name" value="Zinc/RING finger domain, C3HC4 (zinc finger)"/>
    <property type="match status" value="1"/>
</dbReference>
<keyword evidence="19" id="KW-0012">Acyltransferase</keyword>
<comment type="subcellular location">
    <subcellularLocation>
        <location evidence="2">Endoplasmic reticulum membrane</location>
        <topology evidence="2">Multi-pass membrane protein</topology>
    </subcellularLocation>
</comment>
<feature type="compositionally biased region" description="Pro residues" evidence="16">
    <location>
        <begin position="291"/>
        <end position="303"/>
    </location>
</feature>
<dbReference type="PANTHER" id="PTHR22763:SF184">
    <property type="entry name" value="E3 UBIQUITIN-PROTEIN LIGASE SYNOVIOLIN"/>
    <property type="match status" value="1"/>
</dbReference>
<dbReference type="SMART" id="SM00184">
    <property type="entry name" value="RING"/>
    <property type="match status" value="1"/>
</dbReference>
<evidence type="ECO:0000256" key="8">
    <source>
        <dbReference type="ARBA" id="ARBA00022723"/>
    </source>
</evidence>
<evidence type="ECO:0000256" key="4">
    <source>
        <dbReference type="ARBA" id="ARBA00010089"/>
    </source>
</evidence>